<feature type="transmembrane region" description="Helical" evidence="6">
    <location>
        <begin position="138"/>
        <end position="157"/>
    </location>
</feature>
<sequence length="463" mass="49073">MSTLSQDVVQPRFALIAATLASFLTPFTSSSLNLAIPSIGAEFKADAMSLNWVVSAFLLTSAAFLLPFGRLADLYGRKKIFLAGISGYTLFSLLSALAPNLLLLITFRALQGISSAMIFGTAVAILTSVFPPQERGRVLGINAAAVYTGLTLGPFLGGLLTHQFGWRSIFLATFLVGAITLTLAGTKLKSEWVGNREEKFDITGSFLSVFSLGALIYGSSTLSSGVAHVVLLFIGIAGISIFVWYERTTPYPLLNLRLFTSNRPFAFSNLAALINYSATFGSGFLLSLYLQLVKGLDPQVAGSVLLIQSLIQVILSPIAGYLSDKMEPRLVASTGMALTSLGLFILAFLGPYSSLIAIITNLILLGTGFGLFSSPNTNAVMSSVPKAYYGIASSTLGTMRLVGQAFSMAVVALIFSFYFKGIPITPETSSLLLTSNHISFLAFAVLSAAGILPSLARGEIHGN</sequence>
<dbReference type="STRING" id="698762.SAMN00808754_2736"/>
<dbReference type="InterPro" id="IPR020846">
    <property type="entry name" value="MFS_dom"/>
</dbReference>
<dbReference type="PROSITE" id="PS50850">
    <property type="entry name" value="MFS"/>
    <property type="match status" value="1"/>
</dbReference>
<evidence type="ECO:0000256" key="4">
    <source>
        <dbReference type="ARBA" id="ARBA00022989"/>
    </source>
</evidence>
<dbReference type="PANTHER" id="PTHR42718">
    <property type="entry name" value="MAJOR FACILITATOR SUPERFAMILY MULTIDRUG TRANSPORTER MFSC"/>
    <property type="match status" value="1"/>
</dbReference>
<dbReference type="Pfam" id="PF07690">
    <property type="entry name" value="MFS_1"/>
    <property type="match status" value="1"/>
</dbReference>
<keyword evidence="2" id="KW-0813">Transport</keyword>
<protein>
    <submittedName>
        <fullName evidence="8">Drug resistance transporter, EmrB/QacA subfamily</fullName>
    </submittedName>
</protein>
<evidence type="ECO:0000256" key="2">
    <source>
        <dbReference type="ARBA" id="ARBA00022448"/>
    </source>
</evidence>
<dbReference type="Proteomes" id="UP000192569">
    <property type="component" value="Chromosome I"/>
</dbReference>
<keyword evidence="9" id="KW-1185">Reference proteome</keyword>
<dbReference type="PRINTS" id="PR01036">
    <property type="entry name" value="TCRTETB"/>
</dbReference>
<evidence type="ECO:0000256" key="6">
    <source>
        <dbReference type="SAM" id="Phobius"/>
    </source>
</evidence>
<dbReference type="EMBL" id="LT838272">
    <property type="protein sequence ID" value="SMB99085.1"/>
    <property type="molecule type" value="Genomic_DNA"/>
</dbReference>
<dbReference type="GO" id="GO:0022857">
    <property type="term" value="F:transmembrane transporter activity"/>
    <property type="evidence" value="ECO:0007669"/>
    <property type="project" value="InterPro"/>
</dbReference>
<keyword evidence="5 6" id="KW-0472">Membrane</keyword>
<feature type="transmembrane region" description="Helical" evidence="6">
    <location>
        <begin position="225"/>
        <end position="245"/>
    </location>
</feature>
<name>A0A1W1W0F6_9FIRM</name>
<feature type="transmembrane region" description="Helical" evidence="6">
    <location>
        <begin position="80"/>
        <end position="107"/>
    </location>
</feature>
<dbReference type="RefSeq" id="WP_084666441.1">
    <property type="nucleotide sequence ID" value="NZ_LT838272.1"/>
</dbReference>
<keyword evidence="4 6" id="KW-1133">Transmembrane helix</keyword>
<organism evidence="8 9">
    <name type="scientific">Thermanaeromonas toyohensis ToBE</name>
    <dbReference type="NCBI Taxonomy" id="698762"/>
    <lineage>
        <taxon>Bacteria</taxon>
        <taxon>Bacillati</taxon>
        <taxon>Bacillota</taxon>
        <taxon>Clostridia</taxon>
        <taxon>Neomoorellales</taxon>
        <taxon>Neomoorellaceae</taxon>
        <taxon>Thermanaeromonas</taxon>
    </lineage>
</organism>
<feature type="transmembrane region" description="Helical" evidence="6">
    <location>
        <begin position="302"/>
        <end position="323"/>
    </location>
</feature>
<feature type="transmembrane region" description="Helical" evidence="6">
    <location>
        <begin position="113"/>
        <end position="131"/>
    </location>
</feature>
<feature type="domain" description="Major facilitator superfamily (MFS) profile" evidence="7">
    <location>
        <begin position="14"/>
        <end position="462"/>
    </location>
</feature>
<dbReference type="SUPFAM" id="SSF103473">
    <property type="entry name" value="MFS general substrate transporter"/>
    <property type="match status" value="1"/>
</dbReference>
<accession>A0A1W1W0F6</accession>
<feature type="transmembrane region" description="Helical" evidence="6">
    <location>
        <begin position="200"/>
        <end position="219"/>
    </location>
</feature>
<dbReference type="PANTHER" id="PTHR42718:SF9">
    <property type="entry name" value="MAJOR FACILITATOR SUPERFAMILY MULTIDRUG TRANSPORTER MFSC"/>
    <property type="match status" value="1"/>
</dbReference>
<evidence type="ECO:0000313" key="8">
    <source>
        <dbReference type="EMBL" id="SMB99085.1"/>
    </source>
</evidence>
<dbReference type="Gene3D" id="1.20.1250.20">
    <property type="entry name" value="MFS general substrate transporter like domains"/>
    <property type="match status" value="1"/>
</dbReference>
<evidence type="ECO:0000256" key="5">
    <source>
        <dbReference type="ARBA" id="ARBA00023136"/>
    </source>
</evidence>
<dbReference type="InterPro" id="IPR036259">
    <property type="entry name" value="MFS_trans_sf"/>
</dbReference>
<evidence type="ECO:0000259" key="7">
    <source>
        <dbReference type="PROSITE" id="PS50850"/>
    </source>
</evidence>
<evidence type="ECO:0000313" key="9">
    <source>
        <dbReference type="Proteomes" id="UP000192569"/>
    </source>
</evidence>
<evidence type="ECO:0000256" key="3">
    <source>
        <dbReference type="ARBA" id="ARBA00022692"/>
    </source>
</evidence>
<dbReference type="OrthoDB" id="102502at2"/>
<keyword evidence="3 6" id="KW-0812">Transmembrane</keyword>
<feature type="transmembrane region" description="Helical" evidence="6">
    <location>
        <begin position="330"/>
        <end position="349"/>
    </location>
</feature>
<feature type="transmembrane region" description="Helical" evidence="6">
    <location>
        <begin position="266"/>
        <end position="290"/>
    </location>
</feature>
<dbReference type="InterPro" id="IPR011701">
    <property type="entry name" value="MFS"/>
</dbReference>
<feature type="transmembrane region" description="Helical" evidence="6">
    <location>
        <begin position="47"/>
        <end position="68"/>
    </location>
</feature>
<reference evidence="8 9" key="1">
    <citation type="submission" date="2017-04" db="EMBL/GenBank/DDBJ databases">
        <authorList>
            <person name="Afonso C.L."/>
            <person name="Miller P.J."/>
            <person name="Scott M.A."/>
            <person name="Spackman E."/>
            <person name="Goraichik I."/>
            <person name="Dimitrov K.M."/>
            <person name="Suarez D.L."/>
            <person name="Swayne D.E."/>
        </authorList>
    </citation>
    <scope>NUCLEOTIDE SEQUENCE [LARGE SCALE GENOMIC DNA]</scope>
    <source>
        <strain evidence="8 9">ToBE</strain>
    </source>
</reference>
<dbReference type="AlphaFoldDB" id="A0A1W1W0F6"/>
<evidence type="ECO:0000256" key="1">
    <source>
        <dbReference type="ARBA" id="ARBA00004651"/>
    </source>
</evidence>
<comment type="subcellular location">
    <subcellularLocation>
        <location evidence="1">Cell membrane</location>
        <topology evidence="1">Multi-pass membrane protein</topology>
    </subcellularLocation>
</comment>
<feature type="transmembrane region" description="Helical" evidence="6">
    <location>
        <begin position="401"/>
        <end position="418"/>
    </location>
</feature>
<feature type="transmembrane region" description="Helical" evidence="6">
    <location>
        <begin position="169"/>
        <end position="188"/>
    </location>
</feature>
<feature type="transmembrane region" description="Helical" evidence="6">
    <location>
        <begin position="355"/>
        <end position="372"/>
    </location>
</feature>
<dbReference type="Gene3D" id="1.20.1720.10">
    <property type="entry name" value="Multidrug resistance protein D"/>
    <property type="match status" value="1"/>
</dbReference>
<gene>
    <name evidence="8" type="ORF">SAMN00808754_2736</name>
</gene>
<dbReference type="GO" id="GO:0005886">
    <property type="term" value="C:plasma membrane"/>
    <property type="evidence" value="ECO:0007669"/>
    <property type="project" value="UniProtKB-SubCell"/>
</dbReference>
<feature type="transmembrane region" description="Helical" evidence="6">
    <location>
        <begin position="438"/>
        <end position="456"/>
    </location>
</feature>
<dbReference type="CDD" id="cd17321">
    <property type="entry name" value="MFS_MMR_MDR_like"/>
    <property type="match status" value="1"/>
</dbReference>
<proteinExistence type="predicted"/>